<keyword evidence="2" id="KW-1185">Reference proteome</keyword>
<dbReference type="AlphaFoldDB" id="A0A0C2WWV4"/>
<proteinExistence type="predicted"/>
<gene>
    <name evidence="1" type="ORF">M378DRAFT_167118</name>
</gene>
<dbReference type="InParanoid" id="A0A0C2WWV4"/>
<sequence>MQAGQAVYGGGAILNSREVDDGTEEDICSLIIALASRAKLALVAVVPLNRGGFAL</sequence>
<dbReference type="HOGENOM" id="CLU_3031902_0_0_1"/>
<accession>A0A0C2WWV4</accession>
<name>A0A0C2WWV4_AMAMK</name>
<dbReference type="Proteomes" id="UP000054549">
    <property type="component" value="Unassembled WGS sequence"/>
</dbReference>
<reference evidence="1 2" key="1">
    <citation type="submission" date="2014-04" db="EMBL/GenBank/DDBJ databases">
        <title>Evolutionary Origins and Diversification of the Mycorrhizal Mutualists.</title>
        <authorList>
            <consortium name="DOE Joint Genome Institute"/>
            <consortium name="Mycorrhizal Genomics Consortium"/>
            <person name="Kohler A."/>
            <person name="Kuo A."/>
            <person name="Nagy L.G."/>
            <person name="Floudas D."/>
            <person name="Copeland A."/>
            <person name="Barry K.W."/>
            <person name="Cichocki N."/>
            <person name="Veneault-Fourrey C."/>
            <person name="LaButti K."/>
            <person name="Lindquist E.A."/>
            <person name="Lipzen A."/>
            <person name="Lundell T."/>
            <person name="Morin E."/>
            <person name="Murat C."/>
            <person name="Riley R."/>
            <person name="Ohm R."/>
            <person name="Sun H."/>
            <person name="Tunlid A."/>
            <person name="Henrissat B."/>
            <person name="Grigoriev I.V."/>
            <person name="Hibbett D.S."/>
            <person name="Martin F."/>
        </authorList>
    </citation>
    <scope>NUCLEOTIDE SEQUENCE [LARGE SCALE GENOMIC DNA]</scope>
    <source>
        <strain evidence="1 2">Koide BX008</strain>
    </source>
</reference>
<evidence type="ECO:0000313" key="2">
    <source>
        <dbReference type="Proteomes" id="UP000054549"/>
    </source>
</evidence>
<dbReference type="EMBL" id="KN818286">
    <property type="protein sequence ID" value="KIL61301.1"/>
    <property type="molecule type" value="Genomic_DNA"/>
</dbReference>
<evidence type="ECO:0000313" key="1">
    <source>
        <dbReference type="EMBL" id="KIL61301.1"/>
    </source>
</evidence>
<organism evidence="1 2">
    <name type="scientific">Amanita muscaria (strain Koide BX008)</name>
    <dbReference type="NCBI Taxonomy" id="946122"/>
    <lineage>
        <taxon>Eukaryota</taxon>
        <taxon>Fungi</taxon>
        <taxon>Dikarya</taxon>
        <taxon>Basidiomycota</taxon>
        <taxon>Agaricomycotina</taxon>
        <taxon>Agaricomycetes</taxon>
        <taxon>Agaricomycetidae</taxon>
        <taxon>Agaricales</taxon>
        <taxon>Pluteineae</taxon>
        <taxon>Amanitaceae</taxon>
        <taxon>Amanita</taxon>
    </lineage>
</organism>
<protein>
    <submittedName>
        <fullName evidence="1">Uncharacterized protein</fullName>
    </submittedName>
</protein>